<dbReference type="Gene3D" id="3.40.50.360">
    <property type="match status" value="1"/>
</dbReference>
<dbReference type="SUPFAM" id="SSF52218">
    <property type="entry name" value="Flavoproteins"/>
    <property type="match status" value="1"/>
</dbReference>
<dbReference type="PANTHER" id="PTHR30543:SF21">
    <property type="entry name" value="NAD(P)H-DEPENDENT FMN REDUCTASE LOT6"/>
    <property type="match status" value="1"/>
</dbReference>
<comment type="caution">
    <text evidence="3">The sequence shown here is derived from an EMBL/GenBank/DDBJ whole genome shotgun (WGS) entry which is preliminary data.</text>
</comment>
<organism evidence="3 4">
    <name type="scientific">Cytobacillus horneckiae</name>
    <dbReference type="NCBI Taxonomy" id="549687"/>
    <lineage>
        <taxon>Bacteria</taxon>
        <taxon>Bacillati</taxon>
        <taxon>Bacillota</taxon>
        <taxon>Bacilli</taxon>
        <taxon>Bacillales</taxon>
        <taxon>Bacillaceae</taxon>
        <taxon>Cytobacillus</taxon>
    </lineage>
</organism>
<name>A0A2N0ZIL9_9BACI</name>
<accession>A0A2N0ZIL9</accession>
<proteinExistence type="inferred from homology"/>
<dbReference type="GO" id="GO:0016491">
    <property type="term" value="F:oxidoreductase activity"/>
    <property type="evidence" value="ECO:0007669"/>
    <property type="project" value="InterPro"/>
</dbReference>
<reference evidence="3 4" key="1">
    <citation type="journal article" date="2010" name="Int. J. Syst. Evol. Microbiol.">
        <title>Bacillus horneckiae sp. nov., isolated from a spacecraft-assembly clean room.</title>
        <authorList>
            <person name="Vaishampayan P."/>
            <person name="Probst A."/>
            <person name="Krishnamurthi S."/>
            <person name="Ghosh S."/>
            <person name="Osman S."/>
            <person name="McDowall A."/>
            <person name="Ruckmani A."/>
            <person name="Mayilraj S."/>
            <person name="Venkateswaran K."/>
        </authorList>
    </citation>
    <scope>NUCLEOTIDE SEQUENCE [LARGE SCALE GENOMIC DNA]</scope>
    <source>
        <strain evidence="4">1PO1SC</strain>
    </source>
</reference>
<gene>
    <name evidence="3" type="ORF">CWS20_08815</name>
</gene>
<protein>
    <submittedName>
        <fullName evidence="3">NADPH-dependent oxidoreductase</fullName>
    </submittedName>
</protein>
<dbReference type="RefSeq" id="WP_066198087.1">
    <property type="nucleotide sequence ID" value="NZ_JARMMB010000001.1"/>
</dbReference>
<evidence type="ECO:0000313" key="3">
    <source>
        <dbReference type="EMBL" id="PKG29362.1"/>
    </source>
</evidence>
<evidence type="ECO:0000259" key="2">
    <source>
        <dbReference type="Pfam" id="PF03358"/>
    </source>
</evidence>
<dbReference type="EMBL" id="PISD01000016">
    <property type="protein sequence ID" value="PKG29362.1"/>
    <property type="molecule type" value="Genomic_DNA"/>
</dbReference>
<comment type="similarity">
    <text evidence="1">Belongs to the azoreductase type 2 family.</text>
</comment>
<feature type="domain" description="NADPH-dependent FMN reductase-like" evidence="2">
    <location>
        <begin position="1"/>
        <end position="146"/>
    </location>
</feature>
<dbReference type="Proteomes" id="UP000233343">
    <property type="component" value="Unassembled WGS sequence"/>
</dbReference>
<dbReference type="AlphaFoldDB" id="A0A2N0ZIL9"/>
<keyword evidence="4" id="KW-1185">Reference proteome</keyword>
<dbReference type="Pfam" id="PF03358">
    <property type="entry name" value="FMN_red"/>
    <property type="match status" value="1"/>
</dbReference>
<sequence>MKIAAFVGSNRKESLNKKLTIFMQERYKDQFEMDILPLEELPMYNQDEEFNPPEIVNDIRRRIKACDGLLFATPEYNHSISGFLKNGLDWFSRVEKVMVNKPAMIVGVSAGAMGTVKAQMHLRQILNSTGVGAVTLPGNEVFIGSAVEKFDENGRFTHEQTIDFLDNVVKNYIDWINKIK</sequence>
<evidence type="ECO:0000256" key="1">
    <source>
        <dbReference type="ARBA" id="ARBA00009428"/>
    </source>
</evidence>
<dbReference type="InterPro" id="IPR050712">
    <property type="entry name" value="NAD(P)H-dep_reductase"/>
</dbReference>
<dbReference type="PANTHER" id="PTHR30543">
    <property type="entry name" value="CHROMATE REDUCTASE"/>
    <property type="match status" value="1"/>
</dbReference>
<dbReference type="GO" id="GO:0005829">
    <property type="term" value="C:cytosol"/>
    <property type="evidence" value="ECO:0007669"/>
    <property type="project" value="TreeGrafter"/>
</dbReference>
<dbReference type="GO" id="GO:0010181">
    <property type="term" value="F:FMN binding"/>
    <property type="evidence" value="ECO:0007669"/>
    <property type="project" value="TreeGrafter"/>
</dbReference>
<dbReference type="InterPro" id="IPR029039">
    <property type="entry name" value="Flavoprotein-like_sf"/>
</dbReference>
<dbReference type="InterPro" id="IPR005025">
    <property type="entry name" value="FMN_Rdtase-like_dom"/>
</dbReference>
<evidence type="ECO:0000313" key="4">
    <source>
        <dbReference type="Proteomes" id="UP000233343"/>
    </source>
</evidence>